<dbReference type="PROSITE" id="PS50883">
    <property type="entry name" value="EAL"/>
    <property type="match status" value="1"/>
</dbReference>
<dbReference type="PROSITE" id="PS50887">
    <property type="entry name" value="GGDEF"/>
    <property type="match status" value="1"/>
</dbReference>
<name>A0ABW1JI89_9ACTN</name>
<dbReference type="Pfam" id="PF00563">
    <property type="entry name" value="EAL"/>
    <property type="match status" value="1"/>
</dbReference>
<dbReference type="InterPro" id="IPR000160">
    <property type="entry name" value="GGDEF_dom"/>
</dbReference>
<dbReference type="Gene3D" id="3.20.20.450">
    <property type="entry name" value="EAL domain"/>
    <property type="match status" value="1"/>
</dbReference>
<feature type="transmembrane region" description="Helical" evidence="2">
    <location>
        <begin position="73"/>
        <end position="92"/>
    </location>
</feature>
<dbReference type="RefSeq" id="WP_345714704.1">
    <property type="nucleotide sequence ID" value="NZ_BAABFP010000002.1"/>
</dbReference>
<protein>
    <submittedName>
        <fullName evidence="5">Bifunctional diguanylate cyclase/phosphodiesterase</fullName>
    </submittedName>
</protein>
<feature type="domain" description="GGDEF" evidence="4">
    <location>
        <begin position="302"/>
        <end position="434"/>
    </location>
</feature>
<gene>
    <name evidence="5" type="ORF">ACFQDO_16630</name>
</gene>
<reference evidence="6" key="1">
    <citation type="journal article" date="2019" name="Int. J. Syst. Evol. Microbiol.">
        <title>The Global Catalogue of Microorganisms (GCM) 10K type strain sequencing project: providing services to taxonomists for standard genome sequencing and annotation.</title>
        <authorList>
            <consortium name="The Broad Institute Genomics Platform"/>
            <consortium name="The Broad Institute Genome Sequencing Center for Infectious Disease"/>
            <person name="Wu L."/>
            <person name="Ma J."/>
        </authorList>
    </citation>
    <scope>NUCLEOTIDE SEQUENCE [LARGE SCALE GENOMIC DNA]</scope>
    <source>
        <strain evidence="6">KACC 14249</strain>
    </source>
</reference>
<dbReference type="InterPro" id="IPR052155">
    <property type="entry name" value="Biofilm_reg_signaling"/>
</dbReference>
<keyword evidence="2" id="KW-1133">Transmembrane helix</keyword>
<evidence type="ECO:0000313" key="5">
    <source>
        <dbReference type="EMBL" id="MFC6008760.1"/>
    </source>
</evidence>
<dbReference type="CDD" id="cd01948">
    <property type="entry name" value="EAL"/>
    <property type="match status" value="1"/>
</dbReference>
<evidence type="ECO:0000259" key="3">
    <source>
        <dbReference type="PROSITE" id="PS50883"/>
    </source>
</evidence>
<feature type="transmembrane region" description="Helical" evidence="2">
    <location>
        <begin position="231"/>
        <end position="257"/>
    </location>
</feature>
<organism evidence="5 6">
    <name type="scientific">Angustibacter luteus</name>
    <dbReference type="NCBI Taxonomy" id="658456"/>
    <lineage>
        <taxon>Bacteria</taxon>
        <taxon>Bacillati</taxon>
        <taxon>Actinomycetota</taxon>
        <taxon>Actinomycetes</taxon>
        <taxon>Kineosporiales</taxon>
        <taxon>Kineosporiaceae</taxon>
    </lineage>
</organism>
<keyword evidence="6" id="KW-1185">Reference proteome</keyword>
<evidence type="ECO:0000313" key="6">
    <source>
        <dbReference type="Proteomes" id="UP001596189"/>
    </source>
</evidence>
<sequence length="705" mass="75874">MTSARRPSAAHTQGARPYVSGADEARNHVRSAPRPRLLAAFLGSVIAAGLGLVVFSVSTVSLDDITAMDSGQVLALATCLVLIVLGEIRPVMGSSMADPLGVTLSTTFVFPVLLHFGLVPAVILHTIATLLAGLVARKAMIRNLFNVAQYALSVGAGWLVLAAAGIRPTLSDTWTPSTLSDLLLIVVVGAASFVVNDFLVATAIGLMAGISPWTQFRSDLRFQATVSAAQFGLAPLVAVLMEYAPAFVALTVVPMYAIHKSAAASVRSEHQAQHDDLTGLANRKRLIEQATEAINDALRTGEPCALFLLDLDRFKEVNDVLGHPVGDEVLRRVARRLEGALRPDDLVARLGGDEFAVLARRVRDAEAAVTIAERVRAALDAELVIDGQLIDLEGSIGVALVPDHATEYEVLFSRADVAMYLAKADRTGVEVYDSARDVNSTSRIGLISGLRNAIEQGEIELHYQPKASLADQTVTGVEALVRWNHPTRGLVPPDEFIPVAEQSGLMHRLTDVVLDLALTQVAKWQDQGMTVPVAVNVSFRDLLDQTMPTRLAGTLERHGLAPELLTLEITERVLTADMDRARITLQALCDLGVRLSLDDFGTGWSSLRLLRELPLAEIKIDRSFVSRAAVVEEDAVVVRATTRLAHGLGMHVVAEGIETAVAWQAIKDMNCDTAQGWHLARPMPSGRATEWLSERLLGRVPVGHP</sequence>
<dbReference type="NCBIfam" id="TIGR00254">
    <property type="entry name" value="GGDEF"/>
    <property type="match status" value="1"/>
</dbReference>
<feature type="transmembrane region" description="Helical" evidence="2">
    <location>
        <begin position="182"/>
        <end position="210"/>
    </location>
</feature>
<feature type="domain" description="EAL" evidence="3">
    <location>
        <begin position="443"/>
        <end position="696"/>
    </location>
</feature>
<dbReference type="InterPro" id="IPR029787">
    <property type="entry name" value="Nucleotide_cyclase"/>
</dbReference>
<dbReference type="Gene3D" id="3.30.70.270">
    <property type="match status" value="1"/>
</dbReference>
<evidence type="ECO:0000259" key="4">
    <source>
        <dbReference type="PROSITE" id="PS50887"/>
    </source>
</evidence>
<dbReference type="PANTHER" id="PTHR44757">
    <property type="entry name" value="DIGUANYLATE CYCLASE DGCP"/>
    <property type="match status" value="1"/>
</dbReference>
<evidence type="ECO:0000256" key="1">
    <source>
        <dbReference type="SAM" id="MobiDB-lite"/>
    </source>
</evidence>
<dbReference type="SMART" id="SM00267">
    <property type="entry name" value="GGDEF"/>
    <property type="match status" value="1"/>
</dbReference>
<dbReference type="InterPro" id="IPR043128">
    <property type="entry name" value="Rev_trsase/Diguanyl_cyclase"/>
</dbReference>
<dbReference type="Proteomes" id="UP001596189">
    <property type="component" value="Unassembled WGS sequence"/>
</dbReference>
<evidence type="ECO:0000256" key="2">
    <source>
        <dbReference type="SAM" id="Phobius"/>
    </source>
</evidence>
<dbReference type="PANTHER" id="PTHR44757:SF2">
    <property type="entry name" value="BIOFILM ARCHITECTURE MAINTENANCE PROTEIN MBAA"/>
    <property type="match status" value="1"/>
</dbReference>
<comment type="caution">
    <text evidence="5">The sequence shown here is derived from an EMBL/GenBank/DDBJ whole genome shotgun (WGS) entry which is preliminary data.</text>
</comment>
<dbReference type="InterPro" id="IPR001633">
    <property type="entry name" value="EAL_dom"/>
</dbReference>
<keyword evidence="2" id="KW-0472">Membrane</keyword>
<dbReference type="SUPFAM" id="SSF55073">
    <property type="entry name" value="Nucleotide cyclase"/>
    <property type="match status" value="1"/>
</dbReference>
<proteinExistence type="predicted"/>
<accession>A0ABW1JI89</accession>
<feature type="transmembrane region" description="Helical" evidence="2">
    <location>
        <begin position="112"/>
        <end position="135"/>
    </location>
</feature>
<feature type="region of interest" description="Disordered" evidence="1">
    <location>
        <begin position="1"/>
        <end position="25"/>
    </location>
</feature>
<feature type="transmembrane region" description="Helical" evidence="2">
    <location>
        <begin position="37"/>
        <end position="61"/>
    </location>
</feature>
<dbReference type="EMBL" id="JBHSRD010000006">
    <property type="protein sequence ID" value="MFC6008760.1"/>
    <property type="molecule type" value="Genomic_DNA"/>
</dbReference>
<dbReference type="SMART" id="SM00052">
    <property type="entry name" value="EAL"/>
    <property type="match status" value="1"/>
</dbReference>
<dbReference type="CDD" id="cd01949">
    <property type="entry name" value="GGDEF"/>
    <property type="match status" value="1"/>
</dbReference>
<feature type="transmembrane region" description="Helical" evidence="2">
    <location>
        <begin position="147"/>
        <end position="170"/>
    </location>
</feature>
<dbReference type="SUPFAM" id="SSF141868">
    <property type="entry name" value="EAL domain-like"/>
    <property type="match status" value="1"/>
</dbReference>
<keyword evidence="2" id="KW-0812">Transmembrane</keyword>
<dbReference type="InterPro" id="IPR035919">
    <property type="entry name" value="EAL_sf"/>
</dbReference>
<dbReference type="Pfam" id="PF00990">
    <property type="entry name" value="GGDEF"/>
    <property type="match status" value="1"/>
</dbReference>